<evidence type="ECO:0000313" key="2">
    <source>
        <dbReference type="Proteomes" id="UP000298058"/>
    </source>
</evidence>
<name>A0A4R9LTZ3_9LEPT</name>
<evidence type="ECO:0000313" key="1">
    <source>
        <dbReference type="EMBL" id="TGN17196.1"/>
    </source>
</evidence>
<dbReference type="Proteomes" id="UP000298058">
    <property type="component" value="Unassembled WGS sequence"/>
</dbReference>
<keyword evidence="2" id="KW-1185">Reference proteome</keyword>
<dbReference type="CDD" id="cd02980">
    <property type="entry name" value="TRX_Fd_family"/>
    <property type="match status" value="1"/>
</dbReference>
<dbReference type="Gene3D" id="3.40.30.10">
    <property type="entry name" value="Glutaredoxin"/>
    <property type="match status" value="1"/>
</dbReference>
<dbReference type="EMBL" id="RQHW01000079">
    <property type="protein sequence ID" value="TGN17196.1"/>
    <property type="molecule type" value="Genomic_DNA"/>
</dbReference>
<protein>
    <submittedName>
        <fullName evidence="1">(2Fe-2S) ferredoxin domain-containing protein</fullName>
    </submittedName>
</protein>
<dbReference type="SUPFAM" id="SSF52833">
    <property type="entry name" value="Thioredoxin-like"/>
    <property type="match status" value="1"/>
</dbReference>
<dbReference type="RefSeq" id="WP_135762103.1">
    <property type="nucleotide sequence ID" value="NZ_RQHW01000079.1"/>
</dbReference>
<reference evidence="1" key="1">
    <citation type="journal article" date="2019" name="PLoS Negl. Trop. Dis.">
        <title>Revisiting the worldwide diversity of Leptospira species in the environment.</title>
        <authorList>
            <person name="Vincent A.T."/>
            <person name="Schiettekatte O."/>
            <person name="Bourhy P."/>
            <person name="Veyrier F.J."/>
            <person name="Picardeau M."/>
        </authorList>
    </citation>
    <scope>NUCLEOTIDE SEQUENCE [LARGE SCALE GENOMIC DNA]</scope>
    <source>
        <strain evidence="1">201300427</strain>
    </source>
</reference>
<organism evidence="1 2">
    <name type="scientific">Leptospira idonii</name>
    <dbReference type="NCBI Taxonomy" id="1193500"/>
    <lineage>
        <taxon>Bacteria</taxon>
        <taxon>Pseudomonadati</taxon>
        <taxon>Spirochaetota</taxon>
        <taxon>Spirochaetia</taxon>
        <taxon>Leptospirales</taxon>
        <taxon>Leptospiraceae</taxon>
        <taxon>Leptospira</taxon>
    </lineage>
</organism>
<comment type="caution">
    <text evidence="1">The sequence shown here is derived from an EMBL/GenBank/DDBJ whole genome shotgun (WGS) entry which is preliminary data.</text>
</comment>
<sequence>MSQVYEKHFFVCENQRGPGERVSCGNQGSQEILKLLKQKASKAGLNYPFRIQRAGCLERCELGPAQVCYPEGKWFRLQTEEDVNIILEHYFKNDNPSAYEHLLIKE</sequence>
<dbReference type="InterPro" id="IPR036249">
    <property type="entry name" value="Thioredoxin-like_sf"/>
</dbReference>
<gene>
    <name evidence="1" type="ORF">EHS15_18670</name>
</gene>
<proteinExistence type="predicted"/>
<accession>A0A4R9LTZ3</accession>
<dbReference type="OrthoDB" id="9800692at2"/>
<dbReference type="AlphaFoldDB" id="A0A4R9LTZ3"/>